<dbReference type="Proteomes" id="UP000015101">
    <property type="component" value="Unassembled WGS sequence"/>
</dbReference>
<protein>
    <submittedName>
        <fullName evidence="1 2">Uncharacterized protein</fullName>
    </submittedName>
</protein>
<dbReference type="InParanoid" id="T1FEX1"/>
<evidence type="ECO:0000313" key="2">
    <source>
        <dbReference type="EnsemblMetazoa" id="HelroP179592"/>
    </source>
</evidence>
<dbReference type="EMBL" id="KB097536">
    <property type="protein sequence ID" value="ESN95254.1"/>
    <property type="molecule type" value="Genomic_DNA"/>
</dbReference>
<dbReference type="EMBL" id="AMQM01006889">
    <property type="status" value="NOT_ANNOTATED_CDS"/>
    <property type="molecule type" value="Genomic_DNA"/>
</dbReference>
<dbReference type="HOGENOM" id="CLU_461002_0_0_1"/>
<name>T1FEX1_HELRO</name>
<sequence>MSLKSLIAFSKKVKKRLVISELVRLLQQYQDFLKELLCQESHVGRLLIHLSIDLLCYMESPAGMKLTECLLLVLSLQGPNNFSLTAHCISEKLSDTSTKDCVPLYDALSQIIRKFPCSISEAVVNNGDLMNSLSNALTVPNYDIQMSSSYVMVQLITSSSSSSTSSSSLLNSTFLKKVGLDVLLLLNTCDPDNELALNMLGLLKLCICHSDEVSECILRVMEHDEGMKVMMTMKKMMIVKKNPKLVAAVVQCLMSMLRGSYFVEFAQHMFKADIVGMDTIARCINDSLDALHMHSLNYGLELIVNILKKHPSESSLKLFNNDQNLYISCINIVSKLLELQHLDINLLNLAGSMPDHVIEPLPLKEIISTFECCIKLMHQITSTNNNKFVNMNKVEIFNIMESMLSLLALAFCRLLSAAVSNNLLDDSAFCLTSEAPDTNNNKSNDYDISDDINTSKHQLVPTSQSEIQQQQSPCCGIENFSKWMLNLVEHFFLPMCLNHLNEMIFRNDQNNNVNNVSNNNNNLSDEFYDRVNITIVENVLNSLMLCLKTLPSLQLKYQHGVFSEPNFNNKIVKSTLICQLFILKSVKKYVSV</sequence>
<gene>
    <name evidence="2" type="primary">20207370</name>
    <name evidence="1" type="ORF">HELRODRAFT_179592</name>
</gene>
<evidence type="ECO:0000313" key="3">
    <source>
        <dbReference type="Proteomes" id="UP000015101"/>
    </source>
</evidence>
<dbReference type="AlphaFoldDB" id="T1FEX1"/>
<dbReference type="GeneID" id="20207370"/>
<accession>T1FEX1</accession>
<dbReference type="CTD" id="20207370"/>
<dbReference type="RefSeq" id="XP_009026657.1">
    <property type="nucleotide sequence ID" value="XM_009028409.1"/>
</dbReference>
<keyword evidence="3" id="KW-1185">Reference proteome</keyword>
<dbReference type="EnsemblMetazoa" id="HelroT179592">
    <property type="protein sequence ID" value="HelroP179592"/>
    <property type="gene ID" value="HelroG179592"/>
</dbReference>
<organism evidence="2 3">
    <name type="scientific">Helobdella robusta</name>
    <name type="common">Californian leech</name>
    <dbReference type="NCBI Taxonomy" id="6412"/>
    <lineage>
        <taxon>Eukaryota</taxon>
        <taxon>Metazoa</taxon>
        <taxon>Spiralia</taxon>
        <taxon>Lophotrochozoa</taxon>
        <taxon>Annelida</taxon>
        <taxon>Clitellata</taxon>
        <taxon>Hirudinea</taxon>
        <taxon>Rhynchobdellida</taxon>
        <taxon>Glossiphoniidae</taxon>
        <taxon>Helobdella</taxon>
    </lineage>
</organism>
<reference evidence="3" key="1">
    <citation type="submission" date="2012-12" db="EMBL/GenBank/DDBJ databases">
        <authorList>
            <person name="Hellsten U."/>
            <person name="Grimwood J."/>
            <person name="Chapman J.A."/>
            <person name="Shapiro H."/>
            <person name="Aerts A."/>
            <person name="Otillar R.P."/>
            <person name="Terry A.Y."/>
            <person name="Boore J.L."/>
            <person name="Simakov O."/>
            <person name="Marletaz F."/>
            <person name="Cho S.-J."/>
            <person name="Edsinger-Gonzales E."/>
            <person name="Havlak P."/>
            <person name="Kuo D.-H."/>
            <person name="Larsson T."/>
            <person name="Lv J."/>
            <person name="Arendt D."/>
            <person name="Savage R."/>
            <person name="Osoegawa K."/>
            <person name="de Jong P."/>
            <person name="Lindberg D.R."/>
            <person name="Seaver E.C."/>
            <person name="Weisblat D.A."/>
            <person name="Putnam N.H."/>
            <person name="Grigoriev I.V."/>
            <person name="Rokhsar D.S."/>
        </authorList>
    </citation>
    <scope>NUCLEOTIDE SEQUENCE</scope>
</reference>
<evidence type="ECO:0000313" key="1">
    <source>
        <dbReference type="EMBL" id="ESN95254.1"/>
    </source>
</evidence>
<proteinExistence type="predicted"/>
<dbReference type="KEGG" id="hro:HELRODRAFT_179592"/>
<reference evidence="1 3" key="2">
    <citation type="journal article" date="2013" name="Nature">
        <title>Insights into bilaterian evolution from three spiralian genomes.</title>
        <authorList>
            <person name="Simakov O."/>
            <person name="Marletaz F."/>
            <person name="Cho S.J."/>
            <person name="Edsinger-Gonzales E."/>
            <person name="Havlak P."/>
            <person name="Hellsten U."/>
            <person name="Kuo D.H."/>
            <person name="Larsson T."/>
            <person name="Lv J."/>
            <person name="Arendt D."/>
            <person name="Savage R."/>
            <person name="Osoegawa K."/>
            <person name="de Jong P."/>
            <person name="Grimwood J."/>
            <person name="Chapman J.A."/>
            <person name="Shapiro H."/>
            <person name="Aerts A."/>
            <person name="Otillar R.P."/>
            <person name="Terry A.Y."/>
            <person name="Boore J.L."/>
            <person name="Grigoriev I.V."/>
            <person name="Lindberg D.R."/>
            <person name="Seaver E.C."/>
            <person name="Weisblat D.A."/>
            <person name="Putnam N.H."/>
            <person name="Rokhsar D.S."/>
        </authorList>
    </citation>
    <scope>NUCLEOTIDE SEQUENCE</scope>
</reference>
<reference evidence="2" key="3">
    <citation type="submission" date="2015-06" db="UniProtKB">
        <authorList>
            <consortium name="EnsemblMetazoa"/>
        </authorList>
    </citation>
    <scope>IDENTIFICATION</scope>
</reference>